<dbReference type="RefSeq" id="WP_354634926.1">
    <property type="nucleotide sequence ID" value="NZ_CP159837.1"/>
</dbReference>
<organism evidence="1">
    <name type="scientific">Planktothricoides raciborskii GIHE-MW2</name>
    <dbReference type="NCBI Taxonomy" id="2792601"/>
    <lineage>
        <taxon>Bacteria</taxon>
        <taxon>Bacillati</taxon>
        <taxon>Cyanobacteriota</taxon>
        <taxon>Cyanophyceae</taxon>
        <taxon>Oscillatoriophycideae</taxon>
        <taxon>Oscillatoriales</taxon>
        <taxon>Oscillatoriaceae</taxon>
        <taxon>Planktothricoides</taxon>
    </lineage>
</organism>
<dbReference type="InterPro" id="IPR014971">
    <property type="entry name" value="KGK"/>
</dbReference>
<sequence length="114" mass="13090">MNQQKFQALTNEEDVISVKEDNMHSYVMGSPMFKLVDMVRKLSVKLVGMNEIDWDKSNYQKKKWITDGVKCEVLSVSEGKWKTGKLRIKLVFEFCPDEPKSSTASKSPLDDLRG</sequence>
<dbReference type="AlphaFoldDB" id="A0AAU8J8W9"/>
<dbReference type="EMBL" id="CP159837">
    <property type="protein sequence ID" value="XCM35571.1"/>
    <property type="molecule type" value="Genomic_DNA"/>
</dbReference>
<dbReference type="Pfam" id="PF08872">
    <property type="entry name" value="KGK"/>
    <property type="match status" value="1"/>
</dbReference>
<protein>
    <submittedName>
        <fullName evidence="1">KGK domain-containing protein</fullName>
    </submittedName>
</protein>
<gene>
    <name evidence="1" type="ORF">ABWT76_004262</name>
</gene>
<evidence type="ECO:0000313" key="1">
    <source>
        <dbReference type="EMBL" id="XCM35571.1"/>
    </source>
</evidence>
<reference evidence="1" key="1">
    <citation type="submission" date="2024-07" db="EMBL/GenBank/DDBJ databases">
        <authorList>
            <person name="Kim Y.J."/>
            <person name="Jeong J.Y."/>
        </authorList>
    </citation>
    <scope>NUCLEOTIDE SEQUENCE</scope>
    <source>
        <strain evidence="1">GIHE-MW2</strain>
    </source>
</reference>
<accession>A0AAU8J8W9</accession>
<proteinExistence type="predicted"/>
<name>A0AAU8J8W9_9CYAN</name>